<evidence type="ECO:0000256" key="1">
    <source>
        <dbReference type="PROSITE-ProRule" id="PRU00267"/>
    </source>
</evidence>
<evidence type="ECO:0000313" key="4">
    <source>
        <dbReference type="EMBL" id="CAG8470058.1"/>
    </source>
</evidence>
<dbReference type="SMART" id="SM00398">
    <property type="entry name" value="HMG"/>
    <property type="match status" value="1"/>
</dbReference>
<dbReference type="EMBL" id="CAJVPV010000699">
    <property type="protein sequence ID" value="CAG8470058.1"/>
    <property type="molecule type" value="Genomic_DNA"/>
</dbReference>
<comment type="caution">
    <text evidence="4">The sequence shown here is derived from an EMBL/GenBank/DDBJ whole genome shotgun (WGS) entry which is preliminary data.</text>
</comment>
<organism evidence="4 5">
    <name type="scientific">Acaulospora morrowiae</name>
    <dbReference type="NCBI Taxonomy" id="94023"/>
    <lineage>
        <taxon>Eukaryota</taxon>
        <taxon>Fungi</taxon>
        <taxon>Fungi incertae sedis</taxon>
        <taxon>Mucoromycota</taxon>
        <taxon>Glomeromycotina</taxon>
        <taxon>Glomeromycetes</taxon>
        <taxon>Diversisporales</taxon>
        <taxon>Acaulosporaceae</taxon>
        <taxon>Acaulospora</taxon>
    </lineage>
</organism>
<dbReference type="SUPFAM" id="SSF47095">
    <property type="entry name" value="HMG-box"/>
    <property type="match status" value="1"/>
</dbReference>
<dbReference type="OrthoDB" id="6247875at2759"/>
<keyword evidence="1" id="KW-0539">Nucleus</keyword>
<name>A0A9N8Z5C7_9GLOM</name>
<dbReference type="Pfam" id="PF00505">
    <property type="entry name" value="HMG_box"/>
    <property type="match status" value="1"/>
</dbReference>
<dbReference type="InterPro" id="IPR009071">
    <property type="entry name" value="HMG_box_dom"/>
</dbReference>
<gene>
    <name evidence="4" type="ORF">AMORRO_LOCUS1813</name>
</gene>
<dbReference type="AlphaFoldDB" id="A0A9N8Z5C7"/>
<feature type="DNA-binding region" description="HMG box" evidence="1">
    <location>
        <begin position="81"/>
        <end position="149"/>
    </location>
</feature>
<keyword evidence="5" id="KW-1185">Reference proteome</keyword>
<dbReference type="Proteomes" id="UP000789342">
    <property type="component" value="Unassembled WGS sequence"/>
</dbReference>
<evidence type="ECO:0000259" key="3">
    <source>
        <dbReference type="PROSITE" id="PS50118"/>
    </source>
</evidence>
<reference evidence="4" key="1">
    <citation type="submission" date="2021-06" db="EMBL/GenBank/DDBJ databases">
        <authorList>
            <person name="Kallberg Y."/>
            <person name="Tangrot J."/>
            <person name="Rosling A."/>
        </authorList>
    </citation>
    <scope>NUCLEOTIDE SEQUENCE</scope>
    <source>
        <strain evidence="4">CL551</strain>
    </source>
</reference>
<dbReference type="GO" id="GO:0003677">
    <property type="term" value="F:DNA binding"/>
    <property type="evidence" value="ECO:0007669"/>
    <property type="project" value="UniProtKB-UniRule"/>
</dbReference>
<dbReference type="Gene3D" id="1.10.30.10">
    <property type="entry name" value="High mobility group box domain"/>
    <property type="match status" value="1"/>
</dbReference>
<dbReference type="PROSITE" id="PS50118">
    <property type="entry name" value="HMG_BOX_2"/>
    <property type="match status" value="1"/>
</dbReference>
<evidence type="ECO:0000256" key="2">
    <source>
        <dbReference type="SAM" id="MobiDB-lite"/>
    </source>
</evidence>
<evidence type="ECO:0000313" key="5">
    <source>
        <dbReference type="Proteomes" id="UP000789342"/>
    </source>
</evidence>
<proteinExistence type="predicted"/>
<accession>A0A9N8Z5C7</accession>
<dbReference type="GO" id="GO:0005634">
    <property type="term" value="C:nucleus"/>
    <property type="evidence" value="ECO:0007669"/>
    <property type="project" value="UniProtKB-UniRule"/>
</dbReference>
<protein>
    <submittedName>
        <fullName evidence="4">13739_t:CDS:1</fullName>
    </submittedName>
</protein>
<feature type="region of interest" description="Disordered" evidence="2">
    <location>
        <begin position="1"/>
        <end position="23"/>
    </location>
</feature>
<feature type="domain" description="HMG box" evidence="3">
    <location>
        <begin position="81"/>
        <end position="149"/>
    </location>
</feature>
<sequence length="324" mass="37106">MPRSKKQKNAPSSRSHRRKINAAKQSETIFDMKMKLKQAIKRHLRAMTDQGITFNTYLPLEELMSPSKKTLKNLQGRTGGMKRAQNGFILFRKDNQFRVQAEHPDVSQPEISKILKGRWATASPETKNIYMILSSIDFQAHKELFGENVNAENPECESASDKESTEDADTAPWKKFVTMPQMVLLPTSDNPNSENSRYLQSIFSQHTTQFHDENNGQETTSISQCHPNNFYNEIANQETTTISQTPSGIFDLDQQYNYLAQSIHYVTPIYDPAMESSDQFYMPSMVTQAIPSDTPVQGDLNTPYTQYLYSEIPLIESDYVHWPQ</sequence>
<keyword evidence="1" id="KW-0238">DNA-binding</keyword>
<dbReference type="InterPro" id="IPR036910">
    <property type="entry name" value="HMG_box_dom_sf"/>
</dbReference>
<feature type="compositionally biased region" description="Basic residues" evidence="2">
    <location>
        <begin position="1"/>
        <end position="21"/>
    </location>
</feature>